<accession>A0A5B7ZNW8</accession>
<dbReference type="RefSeq" id="WP_139715054.1">
    <property type="nucleotide sequence ID" value="NZ_CP040871.1"/>
</dbReference>
<reference evidence="1 2" key="1">
    <citation type="submission" date="2019-06" db="EMBL/GenBank/DDBJ databases">
        <title>Thermomonas aquatica sp. nov., isolated from an industrial wastewater treatment plant.</title>
        <authorList>
            <person name="Jeon J.H."/>
            <person name="Park D.-S."/>
        </authorList>
    </citation>
    <scope>NUCLEOTIDE SEQUENCE [LARGE SCALE GENOMIC DNA]</scope>
    <source>
        <strain evidence="1 2">SY21</strain>
    </source>
</reference>
<name>A0A5B7ZNW8_9GAMM</name>
<organism evidence="1 2">
    <name type="scientific">Thermomonas aquatica</name>
    <dbReference type="NCBI Taxonomy" id="2202149"/>
    <lineage>
        <taxon>Bacteria</taxon>
        <taxon>Pseudomonadati</taxon>
        <taxon>Pseudomonadota</taxon>
        <taxon>Gammaproteobacteria</taxon>
        <taxon>Lysobacterales</taxon>
        <taxon>Lysobacteraceae</taxon>
        <taxon>Thermomonas</taxon>
    </lineage>
</organism>
<keyword evidence="2" id="KW-1185">Reference proteome</keyword>
<evidence type="ECO:0000313" key="2">
    <source>
        <dbReference type="Proteomes" id="UP000308149"/>
    </source>
</evidence>
<sequence length="209" mass="22655">MVGSYEEKYGDWEGNLPDWVTGWRLVEAVTIRAAACILTGTDPAPYRYGNSILPSDVEAMETALEQAILMGRLRPFAAWAYNPQLSEEVPIAEDEIDPHLNLVSKQTTVRVVDLVEWADARGVPHCWRVANTPSGNASDLADFPDELRAAVEAFKAVHADPRALAGKSPRQALGAWLKANKPGLSEGARDRIATVANWQPTGGAPKTPG</sequence>
<evidence type="ECO:0000313" key="1">
    <source>
        <dbReference type="EMBL" id="QDA56126.1"/>
    </source>
</evidence>
<dbReference type="OrthoDB" id="9096133at2"/>
<dbReference type="Proteomes" id="UP000308149">
    <property type="component" value="Chromosome"/>
</dbReference>
<proteinExistence type="predicted"/>
<dbReference type="AlphaFoldDB" id="A0A5B7ZNW8"/>
<protein>
    <submittedName>
        <fullName evidence="1">Uncharacterized protein</fullName>
    </submittedName>
</protein>
<dbReference type="KEGG" id="thes:FHQ07_01695"/>
<dbReference type="EMBL" id="CP040871">
    <property type="protein sequence ID" value="QDA56126.1"/>
    <property type="molecule type" value="Genomic_DNA"/>
</dbReference>
<gene>
    <name evidence="1" type="ORF">FHQ07_01695</name>
</gene>